<proteinExistence type="predicted"/>
<protein>
    <submittedName>
        <fullName evidence="1">Transcriptional regulator</fullName>
    </submittedName>
</protein>
<comment type="caution">
    <text evidence="1">The sequence shown here is derived from an EMBL/GenBank/DDBJ whole genome shotgun (WGS) entry which is preliminary data.</text>
</comment>
<reference evidence="1 2" key="1">
    <citation type="submission" date="2024-06" db="EMBL/GenBank/DDBJ databases">
        <title>Flavobacterium spp. isolated from glacier.</title>
        <authorList>
            <person name="Han D."/>
        </authorList>
    </citation>
    <scope>NUCLEOTIDE SEQUENCE [LARGE SCALE GENOMIC DNA]</scope>
    <source>
        <strain evidence="1 2">LS2P90</strain>
    </source>
</reference>
<dbReference type="InterPro" id="IPR010982">
    <property type="entry name" value="Lambda_DNA-bd_dom_sf"/>
</dbReference>
<dbReference type="RefSeq" id="WP_379853770.1">
    <property type="nucleotide sequence ID" value="NZ_JBHZPZ010000003.1"/>
</dbReference>
<sequence>MKTIDIIKGIHPGKIVERELKKWNINQRQFALSLVAHPQTLGAIIKGNRRMNVDLSLKIEEKLELEEGFLMTLQVFHDIKEAKKDSAYKPDFAKLRKGIFWDTDFDKID</sequence>
<dbReference type="Gene3D" id="1.10.260.40">
    <property type="entry name" value="lambda repressor-like DNA-binding domains"/>
    <property type="match status" value="1"/>
</dbReference>
<accession>A0ABW6HTL6</accession>
<dbReference type="SUPFAM" id="SSF47413">
    <property type="entry name" value="lambda repressor-like DNA-binding domains"/>
    <property type="match status" value="1"/>
</dbReference>
<keyword evidence="2" id="KW-1185">Reference proteome</keyword>
<name>A0ABW6HTL6_9FLAO</name>
<dbReference type="EMBL" id="JBHZPZ010000003">
    <property type="protein sequence ID" value="MFE3867122.1"/>
    <property type="molecule type" value="Genomic_DNA"/>
</dbReference>
<dbReference type="Proteomes" id="UP001600109">
    <property type="component" value="Unassembled WGS sequence"/>
</dbReference>
<evidence type="ECO:0000313" key="2">
    <source>
        <dbReference type="Proteomes" id="UP001600109"/>
    </source>
</evidence>
<gene>
    <name evidence="1" type="ORF">ACFX5E_03425</name>
</gene>
<organism evidence="1 2">
    <name type="scientific">Flavobacterium xylosi</name>
    <dbReference type="NCBI Taxonomy" id="3230415"/>
    <lineage>
        <taxon>Bacteria</taxon>
        <taxon>Pseudomonadati</taxon>
        <taxon>Bacteroidota</taxon>
        <taxon>Flavobacteriia</taxon>
        <taxon>Flavobacteriales</taxon>
        <taxon>Flavobacteriaceae</taxon>
        <taxon>Flavobacterium</taxon>
    </lineage>
</organism>
<evidence type="ECO:0000313" key="1">
    <source>
        <dbReference type="EMBL" id="MFE3867122.1"/>
    </source>
</evidence>